<comment type="similarity">
    <text evidence="2">Belongs to the PC-esterase family. TBL subfamily.</text>
</comment>
<feature type="region of interest" description="Disordered" evidence="8">
    <location>
        <begin position="93"/>
        <end position="177"/>
    </location>
</feature>
<evidence type="ECO:0000256" key="2">
    <source>
        <dbReference type="ARBA" id="ARBA00007727"/>
    </source>
</evidence>
<feature type="region of interest" description="Disordered" evidence="8">
    <location>
        <begin position="549"/>
        <end position="568"/>
    </location>
</feature>
<dbReference type="Pfam" id="PF13839">
    <property type="entry name" value="PC-Esterase"/>
    <property type="match status" value="1"/>
</dbReference>
<name>A0A8D7A0V8_MUSAM</name>
<feature type="compositionally biased region" description="Polar residues" evidence="8">
    <location>
        <begin position="559"/>
        <end position="568"/>
    </location>
</feature>
<dbReference type="GO" id="GO:0000139">
    <property type="term" value="C:Golgi membrane"/>
    <property type="evidence" value="ECO:0007669"/>
    <property type="project" value="UniProtKB-SubCell"/>
</dbReference>
<dbReference type="InterPro" id="IPR029962">
    <property type="entry name" value="TBL"/>
</dbReference>
<dbReference type="PANTHER" id="PTHR32285">
    <property type="entry name" value="PROTEIN TRICHOME BIREFRINGENCE-LIKE 9-RELATED"/>
    <property type="match status" value="1"/>
</dbReference>
<protein>
    <submittedName>
        <fullName evidence="11">(wild Malaysian banana) hypothetical protein</fullName>
    </submittedName>
</protein>
<feature type="compositionally biased region" description="Basic and acidic residues" evidence="8">
    <location>
        <begin position="127"/>
        <end position="138"/>
    </location>
</feature>
<dbReference type="AlphaFoldDB" id="A0A8D7A0V8"/>
<evidence type="ECO:0000256" key="1">
    <source>
        <dbReference type="ARBA" id="ARBA00004323"/>
    </source>
</evidence>
<reference evidence="11" key="1">
    <citation type="submission" date="2021-03" db="EMBL/GenBank/DDBJ databases">
        <authorList>
            <consortium name="Genoscope - CEA"/>
            <person name="William W."/>
        </authorList>
    </citation>
    <scope>NUCLEOTIDE SEQUENCE</scope>
    <source>
        <strain evidence="11">Doubled-haploid Pahang</strain>
    </source>
</reference>
<keyword evidence="3" id="KW-0812">Transmembrane</keyword>
<evidence type="ECO:0000256" key="4">
    <source>
        <dbReference type="ARBA" id="ARBA00022968"/>
    </source>
</evidence>
<gene>
    <name evidence="11" type="ORF">GSMUA_282420.1</name>
</gene>
<evidence type="ECO:0000256" key="7">
    <source>
        <dbReference type="ARBA" id="ARBA00023136"/>
    </source>
</evidence>
<evidence type="ECO:0000256" key="5">
    <source>
        <dbReference type="ARBA" id="ARBA00022989"/>
    </source>
</evidence>
<accession>A0A8D7A0V8</accession>
<dbReference type="InterPro" id="IPR026057">
    <property type="entry name" value="TBL_C"/>
</dbReference>
<sequence>MRSPGRRTVVLSSRTPAMKRPLLSSARKHGRNPVSVFLFFVLILVVLMYSEDFNSIADYSLRNSRAKSQELAHQELAIAKPRHEGLILDSTKVAEEEAEEEERKEARPVLQREGSDAIAREQPPTDEEGRQEPEREGARASVTVNVTQVARLPSARNQGHEQQSVISDQHKSEAKPQRVVLNVPETCDLFEGRWVYDDVSYPLYKEHECQFLTEQVTCMRNGRRDDNYQKWRWQPRDCSLPRHVPILGISSNSFDARVLLERLRGKRLMFVGDSLNRNQWESMVCLVQSGIPWGKKTLTKNGSLNVFRAEDYNATVEFYWAPFLVESNADDPRIHSVPNRVITNSIAKHGKHWKGVDYLIFNTYIWWMNTPKMTVLFQFHGNRRGSTKYSRIERAAAYRRVLRIWARWVHRNVNPKKTMVFFMSLSPNHMRSEDWDNPEGIKCALETMPVTDMSRPLEVGTDWRLFAVEESVIQSMRLPVSFIKITALSEFRKDAHTSVHTLRQGKLLTAEQQADPATFADCIHWCLPGLPDTWNEFLYARIASRPWPNQHTHTHRSHTNLSVSHLVH</sequence>
<evidence type="ECO:0000313" key="11">
    <source>
        <dbReference type="EMBL" id="CAG1840588.1"/>
    </source>
</evidence>
<dbReference type="PANTHER" id="PTHR32285:SF10">
    <property type="entry name" value="XYLAN O-ACETYLTRANSFERASE 1"/>
    <property type="match status" value="1"/>
</dbReference>
<organism evidence="11">
    <name type="scientific">Musa acuminata subsp. malaccensis</name>
    <name type="common">Wild banana</name>
    <name type="synonym">Musa malaccensis</name>
    <dbReference type="NCBI Taxonomy" id="214687"/>
    <lineage>
        <taxon>Eukaryota</taxon>
        <taxon>Viridiplantae</taxon>
        <taxon>Streptophyta</taxon>
        <taxon>Embryophyta</taxon>
        <taxon>Tracheophyta</taxon>
        <taxon>Spermatophyta</taxon>
        <taxon>Magnoliopsida</taxon>
        <taxon>Liliopsida</taxon>
        <taxon>Zingiberales</taxon>
        <taxon>Musaceae</taxon>
        <taxon>Musa</taxon>
    </lineage>
</organism>
<comment type="subcellular location">
    <subcellularLocation>
        <location evidence="1">Golgi apparatus membrane</location>
        <topology evidence="1">Single-pass type II membrane protein</topology>
    </subcellularLocation>
</comment>
<evidence type="ECO:0000259" key="10">
    <source>
        <dbReference type="Pfam" id="PF14416"/>
    </source>
</evidence>
<keyword evidence="7" id="KW-0472">Membrane</keyword>
<dbReference type="Pfam" id="PF14416">
    <property type="entry name" value="PMR5N"/>
    <property type="match status" value="1"/>
</dbReference>
<proteinExistence type="inferred from homology"/>
<keyword evidence="6" id="KW-0333">Golgi apparatus</keyword>
<dbReference type="InterPro" id="IPR025846">
    <property type="entry name" value="TBL_N"/>
</dbReference>
<dbReference type="EMBL" id="HG996470">
    <property type="protein sequence ID" value="CAG1840588.1"/>
    <property type="molecule type" value="Genomic_DNA"/>
</dbReference>
<keyword evidence="4" id="KW-0735">Signal-anchor</keyword>
<keyword evidence="5" id="KW-1133">Transmembrane helix</keyword>
<evidence type="ECO:0000256" key="6">
    <source>
        <dbReference type="ARBA" id="ARBA00023034"/>
    </source>
</evidence>
<feature type="domain" description="Trichome birefringence-like N-terminal" evidence="10">
    <location>
        <begin position="185"/>
        <end position="239"/>
    </location>
</feature>
<evidence type="ECO:0000259" key="9">
    <source>
        <dbReference type="Pfam" id="PF13839"/>
    </source>
</evidence>
<evidence type="ECO:0000256" key="3">
    <source>
        <dbReference type="ARBA" id="ARBA00022692"/>
    </source>
</evidence>
<evidence type="ECO:0000256" key="8">
    <source>
        <dbReference type="SAM" id="MobiDB-lite"/>
    </source>
</evidence>
<dbReference type="GO" id="GO:1990538">
    <property type="term" value="F:xylan O-acetyltransferase activity"/>
    <property type="evidence" value="ECO:0007669"/>
    <property type="project" value="UniProtKB-ARBA"/>
</dbReference>
<feature type="domain" description="Trichome birefringence-like C-terminal" evidence="9">
    <location>
        <begin position="253"/>
        <end position="540"/>
    </location>
</feature>
<feature type="compositionally biased region" description="Polar residues" evidence="8">
    <location>
        <begin position="155"/>
        <end position="167"/>
    </location>
</feature>